<reference evidence="2" key="1">
    <citation type="submission" date="2016-11" db="UniProtKB">
        <authorList>
            <consortium name="WormBaseParasite"/>
        </authorList>
    </citation>
    <scope>IDENTIFICATION</scope>
</reference>
<name>A0A1I7X6P0_HETBA</name>
<evidence type="ECO:0000313" key="1">
    <source>
        <dbReference type="Proteomes" id="UP000095283"/>
    </source>
</evidence>
<keyword evidence="1" id="KW-1185">Reference proteome</keyword>
<accession>A0A1I7X6P0</accession>
<organism evidence="1 2">
    <name type="scientific">Heterorhabditis bacteriophora</name>
    <name type="common">Entomopathogenic nematode worm</name>
    <dbReference type="NCBI Taxonomy" id="37862"/>
    <lineage>
        <taxon>Eukaryota</taxon>
        <taxon>Metazoa</taxon>
        <taxon>Ecdysozoa</taxon>
        <taxon>Nematoda</taxon>
        <taxon>Chromadorea</taxon>
        <taxon>Rhabditida</taxon>
        <taxon>Rhabditina</taxon>
        <taxon>Rhabditomorpha</taxon>
        <taxon>Strongyloidea</taxon>
        <taxon>Heterorhabditidae</taxon>
        <taxon>Heterorhabditis</taxon>
    </lineage>
</organism>
<evidence type="ECO:0000313" key="2">
    <source>
        <dbReference type="WBParaSite" id="Hba_13138"/>
    </source>
</evidence>
<dbReference type="AlphaFoldDB" id="A0A1I7X6P0"/>
<dbReference type="Proteomes" id="UP000095283">
    <property type="component" value="Unplaced"/>
</dbReference>
<sequence>MLGLRCFSEQVLQQVVQRTSFVIGVMSRHRVEMNPLAFSYNLFINTCKHNQEAKL</sequence>
<protein>
    <submittedName>
        <fullName evidence="2">Uncharacterized protein</fullName>
    </submittedName>
</protein>
<proteinExistence type="predicted"/>
<dbReference type="WBParaSite" id="Hba_13138">
    <property type="protein sequence ID" value="Hba_13138"/>
    <property type="gene ID" value="Hba_13138"/>
</dbReference>